<feature type="transmembrane region" description="Helical" evidence="1">
    <location>
        <begin position="61"/>
        <end position="79"/>
    </location>
</feature>
<feature type="transmembrane region" description="Helical" evidence="1">
    <location>
        <begin position="36"/>
        <end position="54"/>
    </location>
</feature>
<name>A0ABP8PI27_9ACTN</name>
<feature type="transmembrane region" description="Helical" evidence="1">
    <location>
        <begin position="99"/>
        <end position="118"/>
    </location>
</feature>
<organism evidence="2 3">
    <name type="scientific">Actinoallomurus oryzae</name>
    <dbReference type="NCBI Taxonomy" id="502180"/>
    <lineage>
        <taxon>Bacteria</taxon>
        <taxon>Bacillati</taxon>
        <taxon>Actinomycetota</taxon>
        <taxon>Actinomycetes</taxon>
        <taxon>Streptosporangiales</taxon>
        <taxon>Thermomonosporaceae</taxon>
        <taxon>Actinoallomurus</taxon>
    </lineage>
</organism>
<comment type="caution">
    <text evidence="2">The sequence shown here is derived from an EMBL/GenBank/DDBJ whole genome shotgun (WGS) entry which is preliminary data.</text>
</comment>
<reference evidence="3" key="1">
    <citation type="journal article" date="2019" name="Int. J. Syst. Evol. Microbiol.">
        <title>The Global Catalogue of Microorganisms (GCM) 10K type strain sequencing project: providing services to taxonomists for standard genome sequencing and annotation.</title>
        <authorList>
            <consortium name="The Broad Institute Genomics Platform"/>
            <consortium name="The Broad Institute Genome Sequencing Center for Infectious Disease"/>
            <person name="Wu L."/>
            <person name="Ma J."/>
        </authorList>
    </citation>
    <scope>NUCLEOTIDE SEQUENCE [LARGE SCALE GENOMIC DNA]</scope>
    <source>
        <strain evidence="3">JCM 17933</strain>
    </source>
</reference>
<dbReference type="EMBL" id="BAABHF010000012">
    <property type="protein sequence ID" value="GAA4488080.1"/>
    <property type="molecule type" value="Genomic_DNA"/>
</dbReference>
<keyword evidence="1" id="KW-1133">Transmembrane helix</keyword>
<keyword evidence="1" id="KW-0812">Transmembrane</keyword>
<evidence type="ECO:0008006" key="4">
    <source>
        <dbReference type="Google" id="ProtNLM"/>
    </source>
</evidence>
<sequence length="190" mass="19377">MPTRPTYRAARAVVFATVCVALAVTGHMVASHATVSPVAAVGGLAVMTVVGMALAGAERSLATIFGGLLGGQFVLHALFSAAEHGQHLTHGDTMAPSSAGWTMTFAHGVAAAVSAWWLHRGERAVWSLARRVAAALVRPARTLLSAAPPVRSAPRLQAAPSPAAAPRGALLRHVVIRRGPPAARTAALAG</sequence>
<proteinExistence type="predicted"/>
<evidence type="ECO:0000256" key="1">
    <source>
        <dbReference type="SAM" id="Phobius"/>
    </source>
</evidence>
<dbReference type="RefSeq" id="WP_345459625.1">
    <property type="nucleotide sequence ID" value="NZ_BAABHF010000012.1"/>
</dbReference>
<keyword evidence="3" id="KW-1185">Reference proteome</keyword>
<keyword evidence="1" id="KW-0472">Membrane</keyword>
<accession>A0ABP8PI27</accession>
<protein>
    <recommendedName>
        <fullName evidence="4">MFS transporter</fullName>
    </recommendedName>
</protein>
<evidence type="ECO:0000313" key="3">
    <source>
        <dbReference type="Proteomes" id="UP001500503"/>
    </source>
</evidence>
<dbReference type="Proteomes" id="UP001500503">
    <property type="component" value="Unassembled WGS sequence"/>
</dbReference>
<evidence type="ECO:0000313" key="2">
    <source>
        <dbReference type="EMBL" id="GAA4488080.1"/>
    </source>
</evidence>
<feature type="transmembrane region" description="Helical" evidence="1">
    <location>
        <begin position="12"/>
        <end position="30"/>
    </location>
</feature>
<gene>
    <name evidence="2" type="ORF">GCM10023191_017000</name>
</gene>